<evidence type="ECO:0000313" key="10">
    <source>
        <dbReference type="Proteomes" id="UP000245048"/>
    </source>
</evidence>
<name>A0A2U1V4K7_9PROT</name>
<dbReference type="GO" id="GO:0022857">
    <property type="term" value="F:transmembrane transporter activity"/>
    <property type="evidence" value="ECO:0007669"/>
    <property type="project" value="UniProtKB-UniRule"/>
</dbReference>
<keyword evidence="4 7" id="KW-0812">Transmembrane</keyword>
<dbReference type="PIRSF" id="PIRSF006066">
    <property type="entry name" value="HI0050"/>
    <property type="match status" value="1"/>
</dbReference>
<keyword evidence="3 7" id="KW-0997">Cell inner membrane</keyword>
<dbReference type="Pfam" id="PF06808">
    <property type="entry name" value="DctM"/>
    <property type="match status" value="1"/>
</dbReference>
<evidence type="ECO:0000256" key="5">
    <source>
        <dbReference type="ARBA" id="ARBA00022989"/>
    </source>
</evidence>
<comment type="subcellular location">
    <subcellularLocation>
        <location evidence="1 7">Cell inner membrane</location>
        <topology evidence="1 7">Multi-pass membrane protein</topology>
    </subcellularLocation>
</comment>
<dbReference type="RefSeq" id="WP_109517186.1">
    <property type="nucleotide sequence ID" value="NZ_PDOA01000006.1"/>
</dbReference>
<dbReference type="OrthoDB" id="7350150at2"/>
<feature type="transmembrane region" description="Helical" evidence="7">
    <location>
        <begin position="241"/>
        <end position="257"/>
    </location>
</feature>
<dbReference type="Proteomes" id="UP000245048">
    <property type="component" value="Unassembled WGS sequence"/>
</dbReference>
<dbReference type="InterPro" id="IPR004681">
    <property type="entry name" value="TRAP_DctM"/>
</dbReference>
<evidence type="ECO:0000313" key="9">
    <source>
        <dbReference type="EMBL" id="PWC28791.1"/>
    </source>
</evidence>
<dbReference type="AlphaFoldDB" id="A0A2U1V4K7"/>
<dbReference type="EMBL" id="PDOA01000006">
    <property type="protein sequence ID" value="PWC28791.1"/>
    <property type="molecule type" value="Genomic_DNA"/>
</dbReference>
<comment type="function">
    <text evidence="7">Part of the tripartite ATP-independent periplasmic (TRAP) transport system.</text>
</comment>
<evidence type="ECO:0000256" key="7">
    <source>
        <dbReference type="RuleBase" id="RU369079"/>
    </source>
</evidence>
<evidence type="ECO:0000256" key="3">
    <source>
        <dbReference type="ARBA" id="ARBA00022519"/>
    </source>
</evidence>
<feature type="transmembrane region" description="Helical" evidence="7">
    <location>
        <begin position="55"/>
        <end position="75"/>
    </location>
</feature>
<feature type="transmembrane region" description="Helical" evidence="7">
    <location>
        <begin position="314"/>
        <end position="344"/>
    </location>
</feature>
<evidence type="ECO:0000256" key="1">
    <source>
        <dbReference type="ARBA" id="ARBA00004429"/>
    </source>
</evidence>
<feature type="transmembrane region" description="Helical" evidence="7">
    <location>
        <begin position="397"/>
        <end position="421"/>
    </location>
</feature>
<dbReference type="PANTHER" id="PTHR33362">
    <property type="entry name" value="SIALIC ACID TRAP TRANSPORTER PERMEASE PROTEIN SIAT-RELATED"/>
    <property type="match status" value="1"/>
</dbReference>
<protein>
    <recommendedName>
        <fullName evidence="7">TRAP transporter large permease protein</fullName>
    </recommendedName>
</protein>
<reference evidence="10" key="1">
    <citation type="submission" date="2017-10" db="EMBL/GenBank/DDBJ databases">
        <authorList>
            <person name="Toshchakov S.V."/>
            <person name="Goeva M.A."/>
        </authorList>
    </citation>
    <scope>NUCLEOTIDE SEQUENCE [LARGE SCALE GENOMIC DNA]</scope>
    <source>
        <strain evidence="10">JR1/69-1-13</strain>
    </source>
</reference>
<keyword evidence="6 7" id="KW-0472">Membrane</keyword>
<keyword evidence="5 7" id="KW-1133">Transmembrane helix</keyword>
<evidence type="ECO:0000256" key="2">
    <source>
        <dbReference type="ARBA" id="ARBA00022475"/>
    </source>
</evidence>
<accession>A0A2U1V4K7</accession>
<proteinExistence type="inferred from homology"/>
<sequence length="427" mass="44555">MTAFLILGTVVALIALGLPVAVAIGGTGIVLYLLADQAMVLPMLPQRMYAAGTSFTLLAIPFFVMAGTIMNTAGITDRLFRLASVLVGRMRGGLGQVNVLASLLFSGMSGAAVADAAGLGQVEIRAMQKSGYGLGFSAAVTAASSTIGPIFPPSVPFVIYGGITGLSVVQLFLAGVVPGLLMTAVMMVAVAVTARLRNYPREARPTLREATVAVLGGVLPLGAPALLIGGLLGGLFTPTEAGVVACAYALFLGMVVYREITWRHLPGILWSTARSTAVIMFVIAASGFFGWMLTHQRVPDALVSGLLSVADGPMAATMLMLAVLLVLGMFIEGVAIIVITTPLFMPVVQHFGIDPLQFGVMLVLTTAIGLLTPPVGMVLFAICTVCRVRMGELVAELWPYLLGILVVTLLVAFIPAVSTLLPHYWAR</sequence>
<dbReference type="InterPro" id="IPR010656">
    <property type="entry name" value="DctM"/>
</dbReference>
<feature type="transmembrane region" description="Helical" evidence="7">
    <location>
        <begin position="131"/>
        <end position="151"/>
    </location>
</feature>
<organism evidence="9 10">
    <name type="scientific">Teichococcus aestuarii</name>
    <dbReference type="NCBI Taxonomy" id="568898"/>
    <lineage>
        <taxon>Bacteria</taxon>
        <taxon>Pseudomonadati</taxon>
        <taxon>Pseudomonadota</taxon>
        <taxon>Alphaproteobacteria</taxon>
        <taxon>Acetobacterales</taxon>
        <taxon>Roseomonadaceae</taxon>
        <taxon>Roseomonas</taxon>
    </lineage>
</organism>
<evidence type="ECO:0000256" key="4">
    <source>
        <dbReference type="ARBA" id="ARBA00022692"/>
    </source>
</evidence>
<keyword evidence="2" id="KW-1003">Cell membrane</keyword>
<feature type="transmembrane region" description="Helical" evidence="7">
    <location>
        <begin position="95"/>
        <end position="119"/>
    </location>
</feature>
<feature type="domain" description="TRAP C4-dicarboxylate transport system permease DctM subunit" evidence="8">
    <location>
        <begin position="7"/>
        <end position="416"/>
    </location>
</feature>
<keyword evidence="7" id="KW-0813">Transport</keyword>
<evidence type="ECO:0000256" key="6">
    <source>
        <dbReference type="ARBA" id="ARBA00023136"/>
    </source>
</evidence>
<evidence type="ECO:0000259" key="8">
    <source>
        <dbReference type="Pfam" id="PF06808"/>
    </source>
</evidence>
<feature type="transmembrane region" description="Helical" evidence="7">
    <location>
        <begin position="277"/>
        <end position="294"/>
    </location>
</feature>
<gene>
    <name evidence="9" type="ORF">CR165_11815</name>
</gene>
<dbReference type="NCBIfam" id="TIGR00786">
    <property type="entry name" value="dctM"/>
    <property type="match status" value="1"/>
</dbReference>
<feature type="transmembrane region" description="Helical" evidence="7">
    <location>
        <begin position="171"/>
        <end position="192"/>
    </location>
</feature>
<dbReference type="GO" id="GO:0005886">
    <property type="term" value="C:plasma membrane"/>
    <property type="evidence" value="ECO:0007669"/>
    <property type="project" value="UniProtKB-SubCell"/>
</dbReference>
<feature type="transmembrane region" description="Helical" evidence="7">
    <location>
        <begin position="356"/>
        <end position="382"/>
    </location>
</feature>
<comment type="caution">
    <text evidence="9">The sequence shown here is derived from an EMBL/GenBank/DDBJ whole genome shotgun (WGS) entry which is preliminary data.</text>
</comment>
<feature type="transmembrane region" description="Helical" evidence="7">
    <location>
        <begin position="6"/>
        <end position="34"/>
    </location>
</feature>
<feature type="transmembrane region" description="Helical" evidence="7">
    <location>
        <begin position="212"/>
        <end position="235"/>
    </location>
</feature>
<keyword evidence="10" id="KW-1185">Reference proteome</keyword>
<comment type="subunit">
    <text evidence="7">The complex comprises the extracytoplasmic solute receptor protein and the two transmembrane proteins.</text>
</comment>
<comment type="similarity">
    <text evidence="7">Belongs to the TRAP transporter large permease family.</text>
</comment>